<evidence type="ECO:0000256" key="1">
    <source>
        <dbReference type="ARBA" id="ARBA00022737"/>
    </source>
</evidence>
<dbReference type="InterPro" id="IPR000504">
    <property type="entry name" value="RRM_dom"/>
</dbReference>
<keyword evidence="1" id="KW-0677">Repeat</keyword>
<dbReference type="EMBL" id="MCGT01000012">
    <property type="protein sequence ID" value="ORX54969.1"/>
    <property type="molecule type" value="Genomic_DNA"/>
</dbReference>
<evidence type="ECO:0000259" key="4">
    <source>
        <dbReference type="PROSITE" id="PS50102"/>
    </source>
</evidence>
<evidence type="ECO:0000313" key="5">
    <source>
        <dbReference type="EMBL" id="ORX54969.1"/>
    </source>
</evidence>
<protein>
    <recommendedName>
        <fullName evidence="4">RRM domain-containing protein</fullName>
    </recommendedName>
</protein>
<reference evidence="5 6" key="1">
    <citation type="submission" date="2016-07" db="EMBL/GenBank/DDBJ databases">
        <title>Pervasive Adenine N6-methylation of Active Genes in Fungi.</title>
        <authorList>
            <consortium name="DOE Joint Genome Institute"/>
            <person name="Mondo S.J."/>
            <person name="Dannebaum R.O."/>
            <person name="Kuo R.C."/>
            <person name="Labutti K."/>
            <person name="Haridas S."/>
            <person name="Kuo A."/>
            <person name="Salamov A."/>
            <person name="Ahrendt S.R."/>
            <person name="Lipzen A."/>
            <person name="Sullivan W."/>
            <person name="Andreopoulos W.B."/>
            <person name="Clum A."/>
            <person name="Lindquist E."/>
            <person name="Daum C."/>
            <person name="Ramamoorthy G.K."/>
            <person name="Gryganskyi A."/>
            <person name="Culley D."/>
            <person name="Magnuson J.K."/>
            <person name="James T.Y."/>
            <person name="O'Malley M.A."/>
            <person name="Stajich J.E."/>
            <person name="Spatafora J.W."/>
            <person name="Visel A."/>
            <person name="Grigoriev I.V."/>
        </authorList>
    </citation>
    <scope>NUCLEOTIDE SEQUENCE [LARGE SCALE GENOMIC DNA]</scope>
    <source>
        <strain evidence="5 6">NRRL 3301</strain>
    </source>
</reference>
<accession>A0A1X2GIY2</accession>
<feature type="domain" description="RRM" evidence="4">
    <location>
        <begin position="28"/>
        <end position="109"/>
    </location>
</feature>
<keyword evidence="2 3" id="KW-0694">RNA-binding</keyword>
<name>A0A1X2GIY2_9FUNG</name>
<organism evidence="5 6">
    <name type="scientific">Hesseltinella vesiculosa</name>
    <dbReference type="NCBI Taxonomy" id="101127"/>
    <lineage>
        <taxon>Eukaryota</taxon>
        <taxon>Fungi</taxon>
        <taxon>Fungi incertae sedis</taxon>
        <taxon>Mucoromycota</taxon>
        <taxon>Mucoromycotina</taxon>
        <taxon>Mucoromycetes</taxon>
        <taxon>Mucorales</taxon>
        <taxon>Cunninghamellaceae</taxon>
        <taxon>Hesseltinella</taxon>
    </lineage>
</organism>
<dbReference type="SMART" id="SM00360">
    <property type="entry name" value="RRM"/>
    <property type="match status" value="1"/>
</dbReference>
<dbReference type="AlphaFoldDB" id="A0A1X2GIY2"/>
<dbReference type="GO" id="GO:0003723">
    <property type="term" value="F:RNA binding"/>
    <property type="evidence" value="ECO:0007669"/>
    <property type="project" value="UniProtKB-UniRule"/>
</dbReference>
<comment type="caution">
    <text evidence="5">The sequence shown here is derived from an EMBL/GenBank/DDBJ whole genome shotgun (WGS) entry which is preliminary data.</text>
</comment>
<dbReference type="STRING" id="101127.A0A1X2GIY2"/>
<dbReference type="OrthoDB" id="6159137at2759"/>
<dbReference type="PROSITE" id="PS50102">
    <property type="entry name" value="RRM"/>
    <property type="match status" value="1"/>
</dbReference>
<evidence type="ECO:0000256" key="2">
    <source>
        <dbReference type="ARBA" id="ARBA00022884"/>
    </source>
</evidence>
<evidence type="ECO:0000256" key="3">
    <source>
        <dbReference type="PROSITE-ProRule" id="PRU00176"/>
    </source>
</evidence>
<dbReference type="Pfam" id="PF00076">
    <property type="entry name" value="RRM_1"/>
    <property type="match status" value="1"/>
</dbReference>
<dbReference type="InterPro" id="IPR035979">
    <property type="entry name" value="RBD_domain_sf"/>
</dbReference>
<sequence>MTQPGEPSQSRRRSHQLQIEIKPTMDLCNLYIKGLSLSMSSSELFNLFKPYGRIISARVMENAQGLSKGFGFVSYSQPIEAASALVALCGYYSIQFHEPRVLRPDHDAQQQYWCLLSSPLASYFYSNSLSSLPAASSATNPAPFYSVPPQTLHHPAHAYPSYYIYTPYATPSAYMPATTHPHYYYPSTYYPPAYQPTATNPPAISDPARVVMQHALQQVLVNDVELQATVDALMSLDPSDRQKCLEDPTFLKQQLDTLNQRSES</sequence>
<dbReference type="PANTHER" id="PTHR24012">
    <property type="entry name" value="RNA BINDING PROTEIN"/>
    <property type="match status" value="1"/>
</dbReference>
<dbReference type="InterPro" id="IPR012677">
    <property type="entry name" value="Nucleotide-bd_a/b_plait_sf"/>
</dbReference>
<dbReference type="Gene3D" id="3.30.70.330">
    <property type="match status" value="1"/>
</dbReference>
<keyword evidence="6" id="KW-1185">Reference proteome</keyword>
<evidence type="ECO:0000313" key="6">
    <source>
        <dbReference type="Proteomes" id="UP000242146"/>
    </source>
</evidence>
<proteinExistence type="predicted"/>
<gene>
    <name evidence="5" type="ORF">DM01DRAFT_1028699</name>
</gene>
<dbReference type="SUPFAM" id="SSF54928">
    <property type="entry name" value="RNA-binding domain, RBD"/>
    <property type="match status" value="1"/>
</dbReference>
<dbReference type="Proteomes" id="UP000242146">
    <property type="component" value="Unassembled WGS sequence"/>
</dbReference>